<feature type="compositionally biased region" description="Polar residues" evidence="5">
    <location>
        <begin position="523"/>
        <end position="532"/>
    </location>
</feature>
<dbReference type="InterPro" id="IPR037278">
    <property type="entry name" value="ARFGAP/RecO"/>
</dbReference>
<comment type="caution">
    <text evidence="7">The sequence shown here is derived from an EMBL/GenBank/DDBJ whole genome shotgun (WGS) entry which is preliminary data.</text>
</comment>
<evidence type="ECO:0000313" key="8">
    <source>
        <dbReference type="Proteomes" id="UP001630127"/>
    </source>
</evidence>
<keyword evidence="3" id="KW-0862">Zinc</keyword>
<feature type="region of interest" description="Disordered" evidence="5">
    <location>
        <begin position="448"/>
        <end position="488"/>
    </location>
</feature>
<feature type="region of interest" description="Disordered" evidence="5">
    <location>
        <begin position="123"/>
        <end position="290"/>
    </location>
</feature>
<keyword evidence="1" id="KW-0479">Metal-binding</keyword>
<feature type="compositionally biased region" description="Polar residues" evidence="5">
    <location>
        <begin position="475"/>
        <end position="488"/>
    </location>
</feature>
<dbReference type="PANTHER" id="PTHR46085">
    <property type="entry name" value="ARFGAP/RECO-RELATED"/>
    <property type="match status" value="1"/>
</dbReference>
<gene>
    <name evidence="7" type="ORF">ACH5RR_004231</name>
</gene>
<dbReference type="CDD" id="cd08838">
    <property type="entry name" value="ArfGap_AGFG"/>
    <property type="match status" value="1"/>
</dbReference>
<dbReference type="PROSITE" id="PS50115">
    <property type="entry name" value="ARFGAP"/>
    <property type="match status" value="1"/>
</dbReference>
<dbReference type="InterPro" id="IPR038508">
    <property type="entry name" value="ArfGAP_dom_sf"/>
</dbReference>
<feature type="compositionally biased region" description="Polar residues" evidence="5">
    <location>
        <begin position="706"/>
        <end position="717"/>
    </location>
</feature>
<dbReference type="Pfam" id="PF01412">
    <property type="entry name" value="ArfGap"/>
    <property type="match status" value="1"/>
</dbReference>
<dbReference type="EMBL" id="JBJUIK010000002">
    <property type="protein sequence ID" value="KAL3535770.1"/>
    <property type="molecule type" value="Genomic_DNA"/>
</dbReference>
<proteinExistence type="predicted"/>
<evidence type="ECO:0000256" key="5">
    <source>
        <dbReference type="SAM" id="MobiDB-lite"/>
    </source>
</evidence>
<dbReference type="FunFam" id="1.10.220.150:FF:000005">
    <property type="entry name" value="Arf-GAP domain and FG repeat-containing protein 1"/>
    <property type="match status" value="1"/>
</dbReference>
<dbReference type="AlphaFoldDB" id="A0ABD3AX24"/>
<feature type="compositionally biased region" description="Basic and acidic residues" evidence="5">
    <location>
        <begin position="179"/>
        <end position="234"/>
    </location>
</feature>
<feature type="compositionally biased region" description="Basic and acidic residues" evidence="5">
    <location>
        <begin position="123"/>
        <end position="147"/>
    </location>
</feature>
<protein>
    <recommendedName>
        <fullName evidence="6">Arf-GAP domain-containing protein</fullName>
    </recommendedName>
</protein>
<feature type="domain" description="Arf-GAP" evidence="6">
    <location>
        <begin position="11"/>
        <end position="129"/>
    </location>
</feature>
<feature type="region of interest" description="Disordered" evidence="5">
    <location>
        <begin position="518"/>
        <end position="539"/>
    </location>
</feature>
<feature type="compositionally biased region" description="Basic and acidic residues" evidence="5">
    <location>
        <begin position="157"/>
        <end position="166"/>
    </location>
</feature>
<name>A0ABD3AX24_9GENT</name>
<sequence>MSSRKEDEKNERIIRNLLKLPDNRRCINCNSLGPQYVCTNFWTFVCTNCSGIHREFTHRVKSISMAKFTSQEVSALQGGGNASAREIYFKEWDPQRQSLPDGSNVERLRDFIKHVYVERRYSGERSFEKPPRVKGETEDSIENRRIDSFQSGSRSPPYDDERRYSDRPSPGGRSPGYDQDNRQFDKRSPARTEVVNDWRREDRFGNGRRSEENRVSDGGSKLDSRSPDRQRDLDVSSPPVVRPVREILGENVSPLRVLEPPKANGPRSADGLVRTQRTASSSSLASSNGNPAEIKIEASLIDFDAAPAPPVPAAVQPQQSAASVSMAHTAIPGNDNWANFDSVTEVKLSQPPVHSNPLESVLSQLSVPASVSGHLTETPGIGNTLPTASAGSMSAFPNISPVASFGLPFGNVAPAAVTAYNSSSPSANPAAAPGPVASLPIPGSNAFGNAVTGGQWRQPQPHSSFPAIGGPALSQPPTSASGRPASNQPWNPLFAPNVQGLPSAANIQASQAVMRPGLDASSGVATQNSQEAKPSGRRELPEDLFTFNYPSMPVGVPGWHAGPVHGMGFNMPYNMQYNMPMPMQPTYPQASKSTNPFDVNSDPSPAPAFPSMASLQGALPTMAAPTGLPRTSGLGGPSAHPSAVLQHAPPPYASMMPNTNIMQQLPGNMPPRPHGQVSYGIEGSAFGPLSSNQQMSGLQSVPAAPNTFSSIGGNPFG</sequence>
<evidence type="ECO:0000259" key="6">
    <source>
        <dbReference type="PROSITE" id="PS50115"/>
    </source>
</evidence>
<organism evidence="7 8">
    <name type="scientific">Cinchona calisaya</name>
    <dbReference type="NCBI Taxonomy" id="153742"/>
    <lineage>
        <taxon>Eukaryota</taxon>
        <taxon>Viridiplantae</taxon>
        <taxon>Streptophyta</taxon>
        <taxon>Embryophyta</taxon>
        <taxon>Tracheophyta</taxon>
        <taxon>Spermatophyta</taxon>
        <taxon>Magnoliopsida</taxon>
        <taxon>eudicotyledons</taxon>
        <taxon>Gunneridae</taxon>
        <taxon>Pentapetalae</taxon>
        <taxon>asterids</taxon>
        <taxon>lamiids</taxon>
        <taxon>Gentianales</taxon>
        <taxon>Rubiaceae</taxon>
        <taxon>Cinchonoideae</taxon>
        <taxon>Cinchoneae</taxon>
        <taxon>Cinchona</taxon>
    </lineage>
</organism>
<dbReference type="Gene3D" id="1.10.220.150">
    <property type="entry name" value="Arf GTPase activating protein"/>
    <property type="match status" value="1"/>
</dbReference>
<reference evidence="7 8" key="1">
    <citation type="submission" date="2024-11" db="EMBL/GenBank/DDBJ databases">
        <title>A near-complete genome assembly of Cinchona calisaya.</title>
        <authorList>
            <person name="Lian D.C."/>
            <person name="Zhao X.W."/>
            <person name="Wei L."/>
        </authorList>
    </citation>
    <scope>NUCLEOTIDE SEQUENCE [LARGE SCALE GENOMIC DNA]</scope>
    <source>
        <tissue evidence="7">Nenye</tissue>
    </source>
</reference>
<keyword evidence="8" id="KW-1185">Reference proteome</keyword>
<evidence type="ECO:0000256" key="1">
    <source>
        <dbReference type="ARBA" id="ARBA00022723"/>
    </source>
</evidence>
<dbReference type="SMART" id="SM00105">
    <property type="entry name" value="ArfGap"/>
    <property type="match status" value="1"/>
</dbReference>
<evidence type="ECO:0000256" key="4">
    <source>
        <dbReference type="PROSITE-ProRule" id="PRU00288"/>
    </source>
</evidence>
<dbReference type="GO" id="GO:0008270">
    <property type="term" value="F:zinc ion binding"/>
    <property type="evidence" value="ECO:0007669"/>
    <property type="project" value="UniProtKB-KW"/>
</dbReference>
<dbReference type="Proteomes" id="UP001630127">
    <property type="component" value="Unassembled WGS sequence"/>
</dbReference>
<accession>A0ABD3AX24</accession>
<dbReference type="PRINTS" id="PR00405">
    <property type="entry name" value="REVINTRACTNG"/>
</dbReference>
<keyword evidence="2 4" id="KW-0863">Zinc-finger</keyword>
<evidence type="ECO:0000256" key="2">
    <source>
        <dbReference type="ARBA" id="ARBA00022771"/>
    </source>
</evidence>
<feature type="region of interest" description="Disordered" evidence="5">
    <location>
        <begin position="693"/>
        <end position="717"/>
    </location>
</feature>
<dbReference type="InterPro" id="IPR044820">
    <property type="entry name" value="AGD14-like"/>
</dbReference>
<evidence type="ECO:0000256" key="3">
    <source>
        <dbReference type="ARBA" id="ARBA00022833"/>
    </source>
</evidence>
<dbReference type="SUPFAM" id="SSF57863">
    <property type="entry name" value="ArfGap/RecO-like zinc finger"/>
    <property type="match status" value="1"/>
</dbReference>
<dbReference type="PANTHER" id="PTHR46085:SF3">
    <property type="entry name" value="ARF GTPASE ACTIVATING PROTEIN"/>
    <property type="match status" value="1"/>
</dbReference>
<evidence type="ECO:0000313" key="7">
    <source>
        <dbReference type="EMBL" id="KAL3535770.1"/>
    </source>
</evidence>
<dbReference type="InterPro" id="IPR001164">
    <property type="entry name" value="ArfGAP_dom"/>
</dbReference>